<gene>
    <name evidence="2" type="ORF">J3998_05660</name>
</gene>
<evidence type="ECO:0000259" key="1">
    <source>
        <dbReference type="PROSITE" id="PS50983"/>
    </source>
</evidence>
<dbReference type="PROSITE" id="PS50983">
    <property type="entry name" value="FE_B12_PBP"/>
    <property type="match status" value="1"/>
</dbReference>
<evidence type="ECO:0000313" key="3">
    <source>
        <dbReference type="Proteomes" id="UP000664835"/>
    </source>
</evidence>
<dbReference type="Pfam" id="PF01497">
    <property type="entry name" value="Peripla_BP_2"/>
    <property type="match status" value="1"/>
</dbReference>
<proteinExistence type="predicted"/>
<feature type="domain" description="Fe/B12 periplasmic-binding" evidence="1">
    <location>
        <begin position="36"/>
        <end position="297"/>
    </location>
</feature>
<protein>
    <submittedName>
        <fullName evidence="2">ABC transporter substrate-binding protein</fullName>
    </submittedName>
</protein>
<keyword evidence="3" id="KW-1185">Reference proteome</keyword>
<dbReference type="PANTHER" id="PTHR30535">
    <property type="entry name" value="VITAMIN B12-BINDING PROTEIN"/>
    <property type="match status" value="1"/>
</dbReference>
<dbReference type="EMBL" id="JAGETV010000007">
    <property type="protein sequence ID" value="MBO1927058.1"/>
    <property type="molecule type" value="Genomic_DNA"/>
</dbReference>
<dbReference type="RefSeq" id="WP_208148507.1">
    <property type="nucleotide sequence ID" value="NZ_JAGETV010000007.1"/>
</dbReference>
<dbReference type="SUPFAM" id="SSF53807">
    <property type="entry name" value="Helical backbone' metal receptor"/>
    <property type="match status" value="1"/>
</dbReference>
<dbReference type="InterPro" id="IPR050902">
    <property type="entry name" value="ABC_Transporter_SBP"/>
</dbReference>
<comment type="caution">
    <text evidence="2">The sequence shown here is derived from an EMBL/GenBank/DDBJ whole genome shotgun (WGS) entry which is preliminary data.</text>
</comment>
<dbReference type="PANTHER" id="PTHR30535:SF4">
    <property type="entry name" value="HEMIN-BINDING PERIPLASMIC PROTEIN HMUT"/>
    <property type="match status" value="1"/>
</dbReference>
<dbReference type="InterPro" id="IPR002491">
    <property type="entry name" value="ABC_transptr_periplasmic_BD"/>
</dbReference>
<dbReference type="Proteomes" id="UP000664835">
    <property type="component" value="Unassembled WGS sequence"/>
</dbReference>
<organism evidence="2 3">
    <name type="scientific">Thiomicrorhabdus marina</name>
    <dbReference type="NCBI Taxonomy" id="2818442"/>
    <lineage>
        <taxon>Bacteria</taxon>
        <taxon>Pseudomonadati</taxon>
        <taxon>Pseudomonadota</taxon>
        <taxon>Gammaproteobacteria</taxon>
        <taxon>Thiotrichales</taxon>
        <taxon>Piscirickettsiaceae</taxon>
        <taxon>Thiomicrorhabdus</taxon>
    </lineage>
</organism>
<name>A0ABS3Q3Z7_9GAMM</name>
<reference evidence="2 3" key="1">
    <citation type="submission" date="2021-03" db="EMBL/GenBank/DDBJ databases">
        <title>Thiomicrorhabdus sp.nov.,novel sulfur-oxidizing bacteria isolated from coastal sediment.</title>
        <authorList>
            <person name="Liu X."/>
        </authorList>
    </citation>
    <scope>NUCLEOTIDE SEQUENCE [LARGE SCALE GENOMIC DNA]</scope>
    <source>
        <strain evidence="2 3">6S2-11</strain>
    </source>
</reference>
<sequence>MKLCISCEIKNARYLLSGLAFIVLILGFSHKAHAERIITIDGSLTEIAYALDSKDLIVGRDVTSIYPAEAAKLPNVGYMRQLSAEGILSLNPSLVITTTDAKPQKVFTQLKEAGVKVVQIKNNFTVGGVYHKIREMGKVLDKDVEAEAMIRKIQVQLAETQSKIKSLTGNKVKHAIFTMGMRNGNMMVAGKNTRADEMLRLAGVHNAPADLITGYKPLTAESAILYNPSFLITMQQGLQSSGGRESMLNSTAISMTEAGKQKNLIVMNNSFLNFGPRIGEEILKLANHIYDRNNQLSFRDLQDTP</sequence>
<accession>A0ABS3Q3Z7</accession>
<evidence type="ECO:0000313" key="2">
    <source>
        <dbReference type="EMBL" id="MBO1927058.1"/>
    </source>
</evidence>
<dbReference type="Gene3D" id="3.40.50.1980">
    <property type="entry name" value="Nitrogenase molybdenum iron protein domain"/>
    <property type="match status" value="2"/>
</dbReference>